<keyword evidence="1" id="KW-1133">Transmembrane helix</keyword>
<keyword evidence="3" id="KW-1185">Reference proteome</keyword>
<comment type="caution">
    <text evidence="2">The sequence shown here is derived from an EMBL/GenBank/DDBJ whole genome shotgun (WGS) entry which is preliminary data.</text>
</comment>
<gene>
    <name evidence="2" type="ORF">HMPREF0476_0795</name>
</gene>
<dbReference type="EMBL" id="AFHS01000026">
    <property type="protein sequence ID" value="EGK10089.1"/>
    <property type="molecule type" value="Genomic_DNA"/>
</dbReference>
<keyword evidence="1" id="KW-0812">Transmembrane</keyword>
<organism evidence="2 3">
    <name type="scientific">Kingella kingae ATCC 23330</name>
    <dbReference type="NCBI Taxonomy" id="887327"/>
    <lineage>
        <taxon>Bacteria</taxon>
        <taxon>Pseudomonadati</taxon>
        <taxon>Pseudomonadota</taxon>
        <taxon>Betaproteobacteria</taxon>
        <taxon>Neisseriales</taxon>
        <taxon>Neisseriaceae</taxon>
        <taxon>Kingella</taxon>
    </lineage>
</organism>
<name>F5S6G2_KINKI</name>
<sequence length="62" mass="7329">MDTSCPDFCFFRLPEWLAHVAVFSLRYFWDLLEIGLFAMALKGAFNAFFAFKRHEFIGLLIF</sequence>
<dbReference type="AlphaFoldDB" id="F5S6G2"/>
<evidence type="ECO:0000313" key="2">
    <source>
        <dbReference type="EMBL" id="EGK10089.1"/>
    </source>
</evidence>
<feature type="transmembrane region" description="Helical" evidence="1">
    <location>
        <begin position="27"/>
        <end position="51"/>
    </location>
</feature>
<reference evidence="2 3" key="1">
    <citation type="submission" date="2011-04" db="EMBL/GenBank/DDBJ databases">
        <authorList>
            <person name="Muzny D."/>
            <person name="Qin X."/>
            <person name="Deng J."/>
            <person name="Jiang H."/>
            <person name="Liu Y."/>
            <person name="Qu J."/>
            <person name="Song X.-Z."/>
            <person name="Zhang L."/>
            <person name="Thornton R."/>
            <person name="Coyle M."/>
            <person name="Francisco L."/>
            <person name="Jackson L."/>
            <person name="Javaid M."/>
            <person name="Korchina V."/>
            <person name="Kovar C."/>
            <person name="Mata R."/>
            <person name="Mathew T."/>
            <person name="Ngo R."/>
            <person name="Nguyen L."/>
            <person name="Nguyen N."/>
            <person name="Okwuonu G."/>
            <person name="Ongeri F."/>
            <person name="Pham C."/>
            <person name="Simmons D."/>
            <person name="Wilczek-Boney K."/>
            <person name="Hale W."/>
            <person name="Jakkamsetti A."/>
            <person name="Pham P."/>
            <person name="Ruth R."/>
            <person name="San Lucas F."/>
            <person name="Warren J."/>
            <person name="Zhang J."/>
            <person name="Zhao Z."/>
            <person name="Zhou C."/>
            <person name="Zhu D."/>
            <person name="Lee S."/>
            <person name="Bess C."/>
            <person name="Blankenburg K."/>
            <person name="Forbes L."/>
            <person name="Fu Q."/>
            <person name="Gubbala S."/>
            <person name="Hirani K."/>
            <person name="Jayaseelan J.C."/>
            <person name="Lara F."/>
            <person name="Munidasa M."/>
            <person name="Palculict T."/>
            <person name="Patil S."/>
            <person name="Pu L.-L."/>
            <person name="Saada N."/>
            <person name="Tang L."/>
            <person name="Weissenberger G."/>
            <person name="Zhu Y."/>
            <person name="Hemphill L."/>
            <person name="Shang Y."/>
            <person name="Youmans B."/>
            <person name="Ayvaz T."/>
            <person name="Ross M."/>
            <person name="Santibanez J."/>
            <person name="Aqrawi P."/>
            <person name="Gross S."/>
            <person name="Joshi V."/>
            <person name="Fowler G."/>
            <person name="Nazareth L."/>
            <person name="Reid J."/>
            <person name="Worley K."/>
            <person name="Petrosino J."/>
            <person name="Highlander S."/>
            <person name="Gibbs R."/>
        </authorList>
    </citation>
    <scope>NUCLEOTIDE SEQUENCE [LARGE SCALE GENOMIC DNA]</scope>
    <source>
        <strain evidence="2 3">ATCC 23330</strain>
    </source>
</reference>
<dbReference type="HOGENOM" id="CLU_2898216_0_0_4"/>
<proteinExistence type="predicted"/>
<protein>
    <submittedName>
        <fullName evidence="2">Uncharacterized protein</fullName>
    </submittedName>
</protein>
<keyword evidence="1" id="KW-0472">Membrane</keyword>
<dbReference type="Proteomes" id="UP000004207">
    <property type="component" value="Unassembled WGS sequence"/>
</dbReference>
<evidence type="ECO:0000313" key="3">
    <source>
        <dbReference type="Proteomes" id="UP000004207"/>
    </source>
</evidence>
<evidence type="ECO:0000256" key="1">
    <source>
        <dbReference type="SAM" id="Phobius"/>
    </source>
</evidence>
<accession>F5S6G2</accession>